<organism evidence="5 6">
    <name type="scientific">Actinophytocola oryzae</name>
    <dbReference type="NCBI Taxonomy" id="502181"/>
    <lineage>
        <taxon>Bacteria</taxon>
        <taxon>Bacillati</taxon>
        <taxon>Actinomycetota</taxon>
        <taxon>Actinomycetes</taxon>
        <taxon>Pseudonocardiales</taxon>
        <taxon>Pseudonocardiaceae</taxon>
    </lineage>
</organism>
<dbReference type="InterPro" id="IPR036388">
    <property type="entry name" value="WH-like_DNA-bd_sf"/>
</dbReference>
<evidence type="ECO:0000313" key="5">
    <source>
        <dbReference type="EMBL" id="TDV43192.1"/>
    </source>
</evidence>
<comment type="caution">
    <text evidence="5">The sequence shown here is derived from an EMBL/GenBank/DDBJ whole genome shotgun (WGS) entry which is preliminary data.</text>
</comment>
<dbReference type="SUPFAM" id="SSF46785">
    <property type="entry name" value="Winged helix' DNA-binding domain"/>
    <property type="match status" value="1"/>
</dbReference>
<proteinExistence type="predicted"/>
<dbReference type="InterPro" id="IPR011991">
    <property type="entry name" value="ArsR-like_HTH"/>
</dbReference>
<feature type="domain" description="HTH arsR-type" evidence="4">
    <location>
        <begin position="228"/>
        <end position="303"/>
    </location>
</feature>
<sequence>MWELVLGLNRLRDPRIGVQLSRWQRQTRVRLRSGKSHQHWQKTLFTLVPYPGLFPDFLTPAPSFADIGAACEAIAGTGRGRLRTDLTTAFPDATRPPVWLRELAEGNRGEISSVVDSVHAAYEHLVAPQWDAVRGSVSADRTARTQVLGHHGVEALLAGIPGVEGWDGQVLNIRYPRTRTVHLAGRGLTLVPSYFCASPVSLIDPDLPPILVYPTAARIQAEGAQVPRRLVALLGQTRAECLAALVTPCTTTTLAERLGMSVGNASKQAAVLREAGLATARRQGRSVLHHLTHLGEQLLVGADVLR</sequence>
<dbReference type="EMBL" id="SOCP01000016">
    <property type="protein sequence ID" value="TDV43192.1"/>
    <property type="molecule type" value="Genomic_DNA"/>
</dbReference>
<reference evidence="5 6" key="1">
    <citation type="submission" date="2019-03" db="EMBL/GenBank/DDBJ databases">
        <title>Genomic Encyclopedia of Archaeal and Bacterial Type Strains, Phase II (KMG-II): from individual species to whole genera.</title>
        <authorList>
            <person name="Goeker M."/>
        </authorList>
    </citation>
    <scope>NUCLEOTIDE SEQUENCE [LARGE SCALE GENOMIC DNA]</scope>
    <source>
        <strain evidence="5 6">DSM 45499</strain>
    </source>
</reference>
<accession>A0A4R7V3K3</accession>
<dbReference type="AlphaFoldDB" id="A0A4R7V3K3"/>
<gene>
    <name evidence="5" type="ORF">CLV71_116126</name>
</gene>
<evidence type="ECO:0000313" key="6">
    <source>
        <dbReference type="Proteomes" id="UP000294927"/>
    </source>
</evidence>
<evidence type="ECO:0000256" key="2">
    <source>
        <dbReference type="ARBA" id="ARBA00023125"/>
    </source>
</evidence>
<dbReference type="SMART" id="SM00418">
    <property type="entry name" value="HTH_ARSR"/>
    <property type="match status" value="1"/>
</dbReference>
<dbReference type="InterPro" id="IPR001845">
    <property type="entry name" value="HTH_ArsR_DNA-bd_dom"/>
</dbReference>
<keyword evidence="6" id="KW-1185">Reference proteome</keyword>
<keyword evidence="1" id="KW-0805">Transcription regulation</keyword>
<dbReference type="InterPro" id="IPR051011">
    <property type="entry name" value="Metal_resp_trans_reg"/>
</dbReference>
<evidence type="ECO:0000256" key="1">
    <source>
        <dbReference type="ARBA" id="ARBA00023015"/>
    </source>
</evidence>
<dbReference type="GO" id="GO:0003677">
    <property type="term" value="F:DNA binding"/>
    <property type="evidence" value="ECO:0007669"/>
    <property type="project" value="UniProtKB-KW"/>
</dbReference>
<dbReference type="Gene3D" id="1.10.10.10">
    <property type="entry name" value="Winged helix-like DNA-binding domain superfamily/Winged helix DNA-binding domain"/>
    <property type="match status" value="1"/>
</dbReference>
<protein>
    <recommendedName>
        <fullName evidence="4">HTH arsR-type domain-containing protein</fullName>
    </recommendedName>
</protein>
<dbReference type="PANTHER" id="PTHR43132:SF8">
    <property type="entry name" value="HTH-TYPE TRANSCRIPTIONAL REGULATOR KMTR"/>
    <property type="match status" value="1"/>
</dbReference>
<dbReference type="CDD" id="cd00090">
    <property type="entry name" value="HTH_ARSR"/>
    <property type="match status" value="1"/>
</dbReference>
<keyword evidence="2" id="KW-0238">DNA-binding</keyword>
<name>A0A4R7V3K3_9PSEU</name>
<keyword evidence="3" id="KW-0804">Transcription</keyword>
<evidence type="ECO:0000256" key="3">
    <source>
        <dbReference type="ARBA" id="ARBA00023163"/>
    </source>
</evidence>
<dbReference type="InterPro" id="IPR036390">
    <property type="entry name" value="WH_DNA-bd_sf"/>
</dbReference>
<evidence type="ECO:0000259" key="4">
    <source>
        <dbReference type="SMART" id="SM00418"/>
    </source>
</evidence>
<dbReference type="PANTHER" id="PTHR43132">
    <property type="entry name" value="ARSENICAL RESISTANCE OPERON REPRESSOR ARSR-RELATED"/>
    <property type="match status" value="1"/>
</dbReference>
<dbReference type="Proteomes" id="UP000294927">
    <property type="component" value="Unassembled WGS sequence"/>
</dbReference>
<dbReference type="GO" id="GO:0003700">
    <property type="term" value="F:DNA-binding transcription factor activity"/>
    <property type="evidence" value="ECO:0007669"/>
    <property type="project" value="InterPro"/>
</dbReference>